<keyword evidence="1" id="KW-0732">Signal</keyword>
<feature type="coiled-coil region" evidence="2">
    <location>
        <begin position="1073"/>
        <end position="1100"/>
    </location>
</feature>
<dbReference type="AlphaFoldDB" id="A0A1M6QWQ0"/>
<dbReference type="Gene3D" id="1.20.1270.90">
    <property type="entry name" value="AF1782-like"/>
    <property type="match status" value="1"/>
</dbReference>
<dbReference type="InterPro" id="IPR014755">
    <property type="entry name" value="Cu-Rt/internalin_Ig-like"/>
</dbReference>
<dbReference type="Gene3D" id="2.60.40.1220">
    <property type="match status" value="1"/>
</dbReference>
<proteinExistence type="predicted"/>
<evidence type="ECO:0000313" key="5">
    <source>
        <dbReference type="Proteomes" id="UP000183952"/>
    </source>
</evidence>
<gene>
    <name evidence="4" type="ORF">SAMN02745248_02137</name>
</gene>
<dbReference type="Gene3D" id="2.60.40.1080">
    <property type="match status" value="1"/>
</dbReference>
<dbReference type="OrthoDB" id="1947249at2"/>
<sequence length="1208" mass="129686">MNKKNTEVLSGVLATTLGLGSVMGATTVLADTVDQLYKAAFTATQEAQNKKTQEAINVARKAVRELDAALKDNKDLKAQLIGTLSGMLDPLQQDKFKEFYGIIYEEDNKTEKKNLSQEEINKAMEFVESFKGAYVKDSEEYKAYIGAWSSTVDKFQQANTNATVALFEKALKSKTPEDVKAARESLNKLLKTVNKQTKEFAEGLDAQLKVLEDTVAIASVKAVGAKKIEVKFSKPVDTAKAKVTLKKGLITTNVEKVTFADDKMSAIIETTINLTKGTYKVTAEGLTEKALEVEFEVDNEKVSDIKILSENAPIVSNSESKKAMVNFEILNQYGENVTKREFSKVTWTISTGVQASGNNDGTLPISKTAAFIPGELVYVTGVYANATTGVSKVVNSQVKIGLESKANKVEFDKIYNEYGKKFGADFANDKFHLLFDVLDQYGNKIIPSESTLTSLKKTLVFTCDNILFVKTPASDGTDLELVEDSNGNMRFGLKLVRGSMPERGGKVTIQAVSTATGNVSKFEFEATASSEVKTFNMTAPQQIVTVGKTIEIPFEAIDQYGNAITKYADLNGKITFSDNLKFVEITEGANKGKAKLEFKGTKEGMVYITSLVTNGGNFSSMMLDVRAAIQANVIVGLVKDFSKSMVAGDTKELYAKNILAQDQHGSMMSTDDILDWVKKPENRIKVVTTIDKVEKVDYIEDEKASVKLTRADEGKINVSITLQTKGEKDKDFKDVDGSTRNETITVVKKNAFKSFKLSDLGTMYVDTTEGKVASDKYCATPEVIGVLENGTEVVLPVSMYDIKVNENMLTATSSGDIVEKKVETSDFDKDKDTTTTTVTINVKDSNGAFLETLKGTLTLSKVAPAGKSFVILDTAKDEDITLGVGTITADQIRNAIASTVKDQYGIKNAELFAKSRITIKNIDSKTAKADSNNGTATASIIQLTDGDTFVVEMTCGEAKAKATVTASKDVQSKIEEDAAKKALETATAAVEKAEGSKLQADYDAAKKLVDALAVGKDKDALNARLVVVKTAIDTANAEDAAKKALTAKISEVAKVEEGKAEGVVVGNQVVGSKATLDAAKKAAEDVLNNANSKTEQLTQATNTLNDAIEAYKAAVVVTTGTLTAPTLTIAKDNNDPVKGTISGYNKSVGETLVVTSSDADTVSVDAEDGLAVTGKKAGKATITVTVKNADGKVIKVGSVEVTVTKATA</sequence>
<evidence type="ECO:0000256" key="1">
    <source>
        <dbReference type="ARBA" id="ARBA00022729"/>
    </source>
</evidence>
<keyword evidence="5" id="KW-1185">Reference proteome</keyword>
<organism evidence="4 5">
    <name type="scientific">Hathewaya proteolytica DSM 3090</name>
    <dbReference type="NCBI Taxonomy" id="1121331"/>
    <lineage>
        <taxon>Bacteria</taxon>
        <taxon>Bacillati</taxon>
        <taxon>Bacillota</taxon>
        <taxon>Clostridia</taxon>
        <taxon>Eubacteriales</taxon>
        <taxon>Clostridiaceae</taxon>
        <taxon>Hathewaya</taxon>
    </lineage>
</organism>
<evidence type="ECO:0000256" key="2">
    <source>
        <dbReference type="SAM" id="Coils"/>
    </source>
</evidence>
<dbReference type="SMART" id="SM00635">
    <property type="entry name" value="BID_2"/>
    <property type="match status" value="1"/>
</dbReference>
<name>A0A1M6QWQ0_9CLOT</name>
<feature type="domain" description="BIG2" evidence="3">
    <location>
        <begin position="1116"/>
        <end position="1196"/>
    </location>
</feature>
<dbReference type="Proteomes" id="UP000183952">
    <property type="component" value="Unassembled WGS sequence"/>
</dbReference>
<reference evidence="4 5" key="1">
    <citation type="submission" date="2016-11" db="EMBL/GenBank/DDBJ databases">
        <authorList>
            <person name="Jaros S."/>
            <person name="Januszkiewicz K."/>
            <person name="Wedrychowicz H."/>
        </authorList>
    </citation>
    <scope>NUCLEOTIDE SEQUENCE [LARGE SCALE GENOMIC DNA]</scope>
    <source>
        <strain evidence="4 5">DSM 3090</strain>
    </source>
</reference>
<keyword evidence="2" id="KW-0175">Coiled coil</keyword>
<dbReference type="RefSeq" id="WP_072904073.1">
    <property type="nucleotide sequence ID" value="NZ_FRAD01000019.1"/>
</dbReference>
<protein>
    <recommendedName>
        <fullName evidence="3">BIG2 domain-containing protein</fullName>
    </recommendedName>
</protein>
<evidence type="ECO:0000259" key="3">
    <source>
        <dbReference type="SMART" id="SM00635"/>
    </source>
</evidence>
<accession>A0A1M6QWQ0</accession>
<evidence type="ECO:0000313" key="4">
    <source>
        <dbReference type="EMBL" id="SHK24624.1"/>
    </source>
</evidence>
<dbReference type="EMBL" id="FRAD01000019">
    <property type="protein sequence ID" value="SHK24624.1"/>
    <property type="molecule type" value="Genomic_DNA"/>
</dbReference>
<dbReference type="InterPro" id="IPR003343">
    <property type="entry name" value="Big_2"/>
</dbReference>
<feature type="coiled-coil region" evidence="2">
    <location>
        <begin position="49"/>
        <end position="79"/>
    </location>
</feature>